<reference evidence="3" key="1">
    <citation type="journal article" date="2019" name="Int. J. Syst. Evol. Microbiol.">
        <title>The Global Catalogue of Microorganisms (GCM) 10K type strain sequencing project: providing services to taxonomists for standard genome sequencing and annotation.</title>
        <authorList>
            <consortium name="The Broad Institute Genomics Platform"/>
            <consortium name="The Broad Institute Genome Sequencing Center for Infectious Disease"/>
            <person name="Wu L."/>
            <person name="Ma J."/>
        </authorList>
    </citation>
    <scope>NUCLEOTIDE SEQUENCE [LARGE SCALE GENOMIC DNA]</scope>
    <source>
        <strain evidence="3">JCM 9918</strain>
    </source>
</reference>
<name>A0ABW1BGX0_9ACTN</name>
<keyword evidence="3" id="KW-1185">Reference proteome</keyword>
<proteinExistence type="predicted"/>
<accession>A0ABW1BGX0</accession>
<comment type="caution">
    <text evidence="2">The sequence shown here is derived from an EMBL/GenBank/DDBJ whole genome shotgun (WGS) entry which is preliminary data.</text>
</comment>
<evidence type="ECO:0000259" key="1">
    <source>
        <dbReference type="Pfam" id="PF00903"/>
    </source>
</evidence>
<dbReference type="EMBL" id="JBHSNZ010000030">
    <property type="protein sequence ID" value="MFC5812024.1"/>
    <property type="molecule type" value="Genomic_DNA"/>
</dbReference>
<feature type="domain" description="Glyoxalase/fosfomycin resistance/dioxygenase" evidence="1">
    <location>
        <begin position="9"/>
        <end position="61"/>
    </location>
</feature>
<dbReference type="InterPro" id="IPR029068">
    <property type="entry name" value="Glyas_Bleomycin-R_OHBP_Dase"/>
</dbReference>
<evidence type="ECO:0000313" key="3">
    <source>
        <dbReference type="Proteomes" id="UP001596112"/>
    </source>
</evidence>
<evidence type="ECO:0000313" key="2">
    <source>
        <dbReference type="EMBL" id="MFC5812024.1"/>
    </source>
</evidence>
<dbReference type="Gene3D" id="3.10.180.10">
    <property type="entry name" value="2,3-Dihydroxybiphenyl 1,2-Dioxygenase, domain 1"/>
    <property type="match status" value="1"/>
</dbReference>
<gene>
    <name evidence="2" type="ORF">ACFQGO_31690</name>
</gene>
<dbReference type="SUPFAM" id="SSF54593">
    <property type="entry name" value="Glyoxalase/Bleomycin resistance protein/Dihydroxybiphenyl dioxygenase"/>
    <property type="match status" value="1"/>
</dbReference>
<dbReference type="InterPro" id="IPR004360">
    <property type="entry name" value="Glyas_Fos-R_dOase_dom"/>
</dbReference>
<organism evidence="2 3">
    <name type="scientific">Streptomyces heilongjiangensis</name>
    <dbReference type="NCBI Taxonomy" id="945052"/>
    <lineage>
        <taxon>Bacteria</taxon>
        <taxon>Bacillati</taxon>
        <taxon>Actinomycetota</taxon>
        <taxon>Actinomycetes</taxon>
        <taxon>Kitasatosporales</taxon>
        <taxon>Streptomycetaceae</taxon>
        <taxon>Streptomyces</taxon>
    </lineage>
</organism>
<dbReference type="RefSeq" id="WP_272171683.1">
    <property type="nucleotide sequence ID" value="NZ_JAQOSL010000035.1"/>
</dbReference>
<protein>
    <submittedName>
        <fullName evidence="2">VOC family protein</fullName>
    </submittedName>
</protein>
<dbReference type="Proteomes" id="UP001596112">
    <property type="component" value="Unassembled WGS sequence"/>
</dbReference>
<dbReference type="Pfam" id="PF00903">
    <property type="entry name" value="Glyoxalase"/>
    <property type="match status" value="1"/>
</dbReference>
<sequence>MLTSLCPVIRTIRIKESRAFYSDLFGFEVTEETDWYVGLGRPGPAPRELLLVDPTHPALPAALRRPMSLVRFTVEVEGGHKELARVAACAAPAGARRSGTDGPEGDDVLVTDPNGVKIRVIAPE</sequence>